<sequence length="392" mass="44836">MQFHTLYAVSLSKSAIKFIEMNLRQNSLGTKRLDEMSISDVENKNYLTYNVREKLQIFLQTSDLYDPEVVLKVIEGTELWLEKAILYRKMGLENLVLEILALKLEDCDAAEQYCAEIGRNDAYMQLLDMYLDPQDGKEPMFKAAVRLLHNHGESLDPLRVLEKLSPKMPLQLAADTVLRMLRARVHHHQQGQIVHNLSRAIHLDAQLARLEERSRNVQINEESVCDSCHARLGTKLFAMYPDDSIVCYKCYRRLGESTSARGHDFKQNPILKSGWLIDIPRNLTLSKGLDGLGLMGLMGSYILVEQNAARLASSVGMIGILDNHVATSFGNHLVRPIMRSEWHEDMNFEGAEEDEGIMGRKVGLVMNGFWHKEDIEFDETLWFHPLHCTKIP</sequence>
<dbReference type="Pfam" id="PF10367">
    <property type="entry name" value="zf-Vps39_C"/>
    <property type="match status" value="1"/>
</dbReference>
<dbReference type="GO" id="GO:0016020">
    <property type="term" value="C:membrane"/>
    <property type="evidence" value="ECO:0007669"/>
    <property type="project" value="TreeGrafter"/>
</dbReference>
<evidence type="ECO:0000313" key="3">
    <source>
        <dbReference type="Proteomes" id="UP000639772"/>
    </source>
</evidence>
<feature type="domain" description="Vacuolar sorting protein 39/Transforming growth factor beta receptor-associated zinc finger" evidence="1">
    <location>
        <begin position="214"/>
        <end position="253"/>
    </location>
</feature>
<dbReference type="InterPro" id="IPR019453">
    <property type="entry name" value="VPS39/TGFA1_Znf"/>
</dbReference>
<dbReference type="Pfam" id="PF00637">
    <property type="entry name" value="Clathrin"/>
    <property type="match status" value="1"/>
</dbReference>
<comment type="caution">
    <text evidence="2">The sequence shown here is derived from an EMBL/GenBank/DDBJ whole genome shotgun (WGS) entry which is preliminary data.</text>
</comment>
<dbReference type="GO" id="GO:0006914">
    <property type="term" value="P:autophagy"/>
    <property type="evidence" value="ECO:0007669"/>
    <property type="project" value="TreeGrafter"/>
</dbReference>
<dbReference type="PANTHER" id="PTHR12894">
    <property type="entry name" value="CNH DOMAIN CONTAINING"/>
    <property type="match status" value="1"/>
</dbReference>
<organism evidence="2 3">
    <name type="scientific">Vanilla planifolia</name>
    <name type="common">Vanilla</name>
    <dbReference type="NCBI Taxonomy" id="51239"/>
    <lineage>
        <taxon>Eukaryota</taxon>
        <taxon>Viridiplantae</taxon>
        <taxon>Streptophyta</taxon>
        <taxon>Embryophyta</taxon>
        <taxon>Tracheophyta</taxon>
        <taxon>Spermatophyta</taxon>
        <taxon>Magnoliopsida</taxon>
        <taxon>Liliopsida</taxon>
        <taxon>Asparagales</taxon>
        <taxon>Orchidaceae</taxon>
        <taxon>Vanilloideae</taxon>
        <taxon>Vanilleae</taxon>
        <taxon>Vanilla</taxon>
    </lineage>
</organism>
<dbReference type="GO" id="GO:0005737">
    <property type="term" value="C:cytoplasm"/>
    <property type="evidence" value="ECO:0007669"/>
    <property type="project" value="TreeGrafter"/>
</dbReference>
<gene>
    <name evidence="2" type="ORF">HPP92_023436</name>
</gene>
<reference evidence="2 3" key="1">
    <citation type="journal article" date="2020" name="Nat. Food">
        <title>A phased Vanilla planifolia genome enables genetic improvement of flavour and production.</title>
        <authorList>
            <person name="Hasing T."/>
            <person name="Tang H."/>
            <person name="Brym M."/>
            <person name="Khazi F."/>
            <person name="Huang T."/>
            <person name="Chambers A.H."/>
        </authorList>
    </citation>
    <scope>NUCLEOTIDE SEQUENCE [LARGE SCALE GENOMIC DNA]</scope>
    <source>
        <tissue evidence="2">Leaf</tissue>
    </source>
</reference>
<dbReference type="InterPro" id="IPR032914">
    <property type="entry name" value="Vam6/VPS39/TRAP1"/>
</dbReference>
<name>A0A835Q0A9_VANPL</name>
<protein>
    <recommendedName>
        <fullName evidence="1">Vacuolar sorting protein 39/Transforming growth factor beta receptor-associated zinc finger domain-containing protein</fullName>
    </recommendedName>
</protein>
<dbReference type="Proteomes" id="UP000639772">
    <property type="component" value="Chromosome 12"/>
</dbReference>
<evidence type="ECO:0000259" key="1">
    <source>
        <dbReference type="Pfam" id="PF10367"/>
    </source>
</evidence>
<dbReference type="OrthoDB" id="10258882at2759"/>
<dbReference type="PANTHER" id="PTHR12894:SF43">
    <property type="entry name" value="VACUOLAR SORTING PROTEIN 3"/>
    <property type="match status" value="1"/>
</dbReference>
<dbReference type="AlphaFoldDB" id="A0A835Q0A9"/>
<accession>A0A835Q0A9</accession>
<evidence type="ECO:0000313" key="2">
    <source>
        <dbReference type="EMBL" id="KAG0460308.1"/>
    </source>
</evidence>
<proteinExistence type="predicted"/>
<dbReference type="GO" id="GO:0034058">
    <property type="term" value="P:endosomal vesicle fusion"/>
    <property type="evidence" value="ECO:0007669"/>
    <property type="project" value="TreeGrafter"/>
</dbReference>
<dbReference type="InterPro" id="IPR055358">
    <property type="entry name" value="CHCR"/>
</dbReference>
<dbReference type="EMBL" id="JADCNM010000012">
    <property type="protein sequence ID" value="KAG0460308.1"/>
    <property type="molecule type" value="Genomic_DNA"/>
</dbReference>